<organism evidence="1 2">
    <name type="scientific">Chromobacterium haemolyticum</name>
    <dbReference type="NCBI Taxonomy" id="394935"/>
    <lineage>
        <taxon>Bacteria</taxon>
        <taxon>Pseudomonadati</taxon>
        <taxon>Pseudomonadota</taxon>
        <taxon>Betaproteobacteria</taxon>
        <taxon>Neisseriales</taxon>
        <taxon>Chromobacteriaceae</taxon>
        <taxon>Chromobacterium</taxon>
    </lineage>
</organism>
<keyword evidence="2" id="KW-1185">Reference proteome</keyword>
<dbReference type="EMBL" id="JAFLRD010000007">
    <property type="protein sequence ID" value="MBO0415859.1"/>
    <property type="molecule type" value="Genomic_DNA"/>
</dbReference>
<evidence type="ECO:0000313" key="1">
    <source>
        <dbReference type="EMBL" id="MBO0415859.1"/>
    </source>
</evidence>
<gene>
    <name evidence="1" type="ORF">J1C50_10050</name>
</gene>
<protein>
    <submittedName>
        <fullName evidence="1">Uncharacterized protein</fullName>
    </submittedName>
</protein>
<evidence type="ECO:0000313" key="2">
    <source>
        <dbReference type="Proteomes" id="UP000664349"/>
    </source>
</evidence>
<comment type="caution">
    <text evidence="1">The sequence shown here is derived from an EMBL/GenBank/DDBJ whole genome shotgun (WGS) entry which is preliminary data.</text>
</comment>
<accession>A0ABS3GLD8</accession>
<proteinExistence type="predicted"/>
<sequence length="127" mass="14603">MDIEISNPIKMQFDLQEFDDHLPSLKFTVGLISSKFGFDLNVKTGVWIECQNFDNFVKDLGAGRRASLVDIENNFMLEIDSNSRHLDWSLKKNGLDGGEVMISGRELLTIDACSVIYNSFFNYPKWW</sequence>
<reference evidence="1 2" key="1">
    <citation type="submission" date="2021-03" db="EMBL/GenBank/DDBJ databases">
        <title>First Case of infection caused by Chromobacterium haemolyticum derived from water in China.</title>
        <authorList>
            <person name="Chen J."/>
            <person name="Liu C."/>
        </authorList>
    </citation>
    <scope>NUCLEOTIDE SEQUENCE [LARGE SCALE GENOMIC DNA]</scope>
    <source>
        <strain evidence="1 2">WJ-5</strain>
    </source>
</reference>
<dbReference type="RefSeq" id="WP_146176032.1">
    <property type="nucleotide sequence ID" value="NZ_CP061849.1"/>
</dbReference>
<dbReference type="Proteomes" id="UP000664349">
    <property type="component" value="Unassembled WGS sequence"/>
</dbReference>
<name>A0ABS3GLD8_9NEIS</name>